<dbReference type="VEuPathDB" id="CryptoDB:Cvel_5231"/>
<feature type="region of interest" description="Disordered" evidence="1">
    <location>
        <begin position="55"/>
        <end position="84"/>
    </location>
</feature>
<sequence>MVRAATDRHGHILEDPWHCGARGGQWGHLERWEVDMVWGACSSLANVSAVPLAKRNGETKREEKKRDEKRRDEKRGEGKRREQKRSVNTVSLQAYVIKDFASDFLPFVIACPRAIEAIVNTETFPQVKVGVALFQVGLRAAQAIVFPSSQVERDGPDAQTENVRGLLTWFFLLDSVEGWAPVTRQILRNAGVGGMFAVGKVCRAVRLMTLLLEYIWGGLRRMGCSREFPVAVLLQLLGAFDRLEKSLQVLRAGQQQTAGQGTASGVTGQGSGYHAMRYVVACTAT</sequence>
<dbReference type="PhylomeDB" id="A0A0G4GUM2"/>
<accession>A0A0G4GUM2</accession>
<proteinExistence type="predicted"/>
<feature type="compositionally biased region" description="Basic and acidic residues" evidence="1">
    <location>
        <begin position="55"/>
        <end position="80"/>
    </location>
</feature>
<dbReference type="EMBL" id="CDMZ01001569">
    <property type="protein sequence ID" value="CEM34542.1"/>
    <property type="molecule type" value="Genomic_DNA"/>
</dbReference>
<dbReference type="AlphaFoldDB" id="A0A0G4GUM2"/>
<evidence type="ECO:0000256" key="1">
    <source>
        <dbReference type="SAM" id="MobiDB-lite"/>
    </source>
</evidence>
<reference evidence="2" key="1">
    <citation type="submission" date="2014-11" db="EMBL/GenBank/DDBJ databases">
        <authorList>
            <person name="Otto D Thomas"/>
            <person name="Naeem Raeece"/>
        </authorList>
    </citation>
    <scope>NUCLEOTIDE SEQUENCE</scope>
</reference>
<evidence type="ECO:0000313" key="2">
    <source>
        <dbReference type="EMBL" id="CEM34542.1"/>
    </source>
</evidence>
<gene>
    <name evidence="2" type="ORF">Cvel_5231</name>
</gene>
<organism evidence="2">
    <name type="scientific">Chromera velia CCMP2878</name>
    <dbReference type="NCBI Taxonomy" id="1169474"/>
    <lineage>
        <taxon>Eukaryota</taxon>
        <taxon>Sar</taxon>
        <taxon>Alveolata</taxon>
        <taxon>Colpodellida</taxon>
        <taxon>Chromeraceae</taxon>
        <taxon>Chromera</taxon>
    </lineage>
</organism>
<name>A0A0G4GUM2_9ALVE</name>
<protein>
    <submittedName>
        <fullName evidence="2">Uncharacterized protein</fullName>
    </submittedName>
</protein>